<evidence type="ECO:0000313" key="2">
    <source>
        <dbReference type="EMBL" id="CAI7934858.1"/>
    </source>
</evidence>
<name>A0AA35QQ50_9SAUR</name>
<organism evidence="2 3">
    <name type="scientific">Podarcis lilfordi</name>
    <name type="common">Lilford's wall lizard</name>
    <dbReference type="NCBI Taxonomy" id="74358"/>
    <lineage>
        <taxon>Eukaryota</taxon>
        <taxon>Metazoa</taxon>
        <taxon>Chordata</taxon>
        <taxon>Craniata</taxon>
        <taxon>Vertebrata</taxon>
        <taxon>Euteleostomi</taxon>
        <taxon>Lepidosauria</taxon>
        <taxon>Squamata</taxon>
        <taxon>Bifurcata</taxon>
        <taxon>Unidentata</taxon>
        <taxon>Episquamata</taxon>
        <taxon>Laterata</taxon>
        <taxon>Lacertibaenia</taxon>
        <taxon>Lacertidae</taxon>
        <taxon>Podarcis</taxon>
    </lineage>
</organism>
<accession>A0AA35QQ50</accession>
<evidence type="ECO:0000313" key="3">
    <source>
        <dbReference type="Proteomes" id="UP001178461"/>
    </source>
</evidence>
<evidence type="ECO:0000256" key="1">
    <source>
        <dbReference type="SAM" id="MobiDB-lite"/>
    </source>
</evidence>
<comment type="caution">
    <text evidence="2">The sequence shown here is derived from an EMBL/GenBank/DDBJ whole genome shotgun (WGS) entry which is preliminary data.</text>
</comment>
<dbReference type="Proteomes" id="UP001178461">
    <property type="component" value="Unassembled WGS sequence"/>
</dbReference>
<dbReference type="EMBL" id="CANTUW010000004">
    <property type="protein sequence ID" value="CAI7934858.1"/>
    <property type="molecule type" value="Genomic_DNA"/>
</dbReference>
<reference evidence="2" key="1">
    <citation type="submission" date="2022-12" db="EMBL/GenBank/DDBJ databases">
        <authorList>
            <person name="Alioto T."/>
            <person name="Alioto T."/>
            <person name="Gomez Garrido J."/>
        </authorList>
    </citation>
    <scope>NUCLEOTIDE SEQUENCE</scope>
</reference>
<proteinExistence type="predicted"/>
<keyword evidence="3" id="KW-1185">Reference proteome</keyword>
<feature type="region of interest" description="Disordered" evidence="1">
    <location>
        <begin position="90"/>
        <end position="124"/>
    </location>
</feature>
<gene>
    <name evidence="2" type="ORF">PODLI_1B014215</name>
</gene>
<dbReference type="AlphaFoldDB" id="A0AA35QQ50"/>
<sequence>MHLLPNTAPLVAERSPEALRYGWAAGPSCSQQLPGPVVRDGGSWSPATGSPPMGRIAWSSLLCLFWMVSGKGSPLCRGRHSVSLGGPRGAVTPAPHWKRPTGNLPPLLEHSGEKPADSSPGVSKLFQQGASPLSLRPCGGLDCILKRKEKEFLWPTNNPEMHFK</sequence>
<protein>
    <submittedName>
        <fullName evidence="2">Uncharacterized protein</fullName>
    </submittedName>
</protein>